<feature type="compositionally biased region" description="Basic and acidic residues" evidence="1">
    <location>
        <begin position="181"/>
        <end position="202"/>
    </location>
</feature>
<feature type="compositionally biased region" description="Basic and acidic residues" evidence="1">
    <location>
        <begin position="42"/>
        <end position="57"/>
    </location>
</feature>
<protein>
    <submittedName>
        <fullName evidence="2">Uncharacterized protein</fullName>
    </submittedName>
</protein>
<organism evidence="2 3">
    <name type="scientific">Babesia gibsoni</name>
    <dbReference type="NCBI Taxonomy" id="33632"/>
    <lineage>
        <taxon>Eukaryota</taxon>
        <taxon>Sar</taxon>
        <taxon>Alveolata</taxon>
        <taxon>Apicomplexa</taxon>
        <taxon>Aconoidasida</taxon>
        <taxon>Piroplasmida</taxon>
        <taxon>Babesiidae</taxon>
        <taxon>Babesia</taxon>
    </lineage>
</organism>
<keyword evidence="3" id="KW-1185">Reference proteome</keyword>
<proteinExistence type="predicted"/>
<feature type="region of interest" description="Disordered" evidence="1">
    <location>
        <begin position="181"/>
        <end position="230"/>
    </location>
</feature>
<feature type="compositionally biased region" description="Basic and acidic residues" evidence="1">
    <location>
        <begin position="219"/>
        <end position="229"/>
    </location>
</feature>
<name>A0AAD8PGB0_BABGI</name>
<reference evidence="2" key="1">
    <citation type="submission" date="2023-08" db="EMBL/GenBank/DDBJ databases">
        <title>Draft sequence of the Babesia gibsoni genome.</title>
        <authorList>
            <person name="Yamagishi J.Y."/>
            <person name="Xuan X.X."/>
        </authorList>
    </citation>
    <scope>NUCLEOTIDE SEQUENCE</scope>
    <source>
        <strain evidence="2">Azabu</strain>
    </source>
</reference>
<gene>
    <name evidence="2" type="ORF">BgAZ_107350</name>
</gene>
<accession>A0AAD8PGB0</accession>
<feature type="region of interest" description="Disordered" evidence="1">
    <location>
        <begin position="1"/>
        <end position="67"/>
    </location>
</feature>
<dbReference type="Proteomes" id="UP001230268">
    <property type="component" value="Unassembled WGS sequence"/>
</dbReference>
<evidence type="ECO:0000313" key="2">
    <source>
        <dbReference type="EMBL" id="KAK1444829.1"/>
    </source>
</evidence>
<dbReference type="AlphaFoldDB" id="A0AAD8PGB0"/>
<feature type="compositionally biased region" description="Polar residues" evidence="1">
    <location>
        <begin position="203"/>
        <end position="218"/>
    </location>
</feature>
<sequence>MANAVHCTEAKESDVAVESNTRATDRDAGARESSTHQRHNGNKRDVSSAEANYDDRPPAGLPSERCSRDFTSSYYRKLHSGIKRSPTLSYSMTFEEKPTKQTAYELINGLPSPVLDYDHPSAVKSTDRKTLLQRKLSEQYKRYNHVSDQRADEGGRNHHHNAAVTEFHANRMRNMSHSPIFHDYDHEEKPSRDRNKPTEKHQQPNCDSPTADGNTSNDDSGRNADKVSTEETIIGGTRVVNTKDPDWQIVSFRMSGIKSSFAEKDMDSIARNADMQIVSLNLDRNIYTHACNGTGVVKLRHTNGEKGLLKLSKDCAKDGIKLLLIDIISRSDVIKNRK</sequence>
<evidence type="ECO:0000313" key="3">
    <source>
        <dbReference type="Proteomes" id="UP001230268"/>
    </source>
</evidence>
<evidence type="ECO:0000256" key="1">
    <source>
        <dbReference type="SAM" id="MobiDB-lite"/>
    </source>
</evidence>
<feature type="compositionally biased region" description="Basic and acidic residues" evidence="1">
    <location>
        <begin position="23"/>
        <end position="35"/>
    </location>
</feature>
<dbReference type="EMBL" id="JAVEPI010000001">
    <property type="protein sequence ID" value="KAK1444829.1"/>
    <property type="molecule type" value="Genomic_DNA"/>
</dbReference>
<comment type="caution">
    <text evidence="2">The sequence shown here is derived from an EMBL/GenBank/DDBJ whole genome shotgun (WGS) entry which is preliminary data.</text>
</comment>